<dbReference type="Gene3D" id="3.50.50.60">
    <property type="entry name" value="FAD/NAD(P)-binding domain"/>
    <property type="match status" value="1"/>
</dbReference>
<evidence type="ECO:0000256" key="3">
    <source>
        <dbReference type="ARBA" id="ARBA00023002"/>
    </source>
</evidence>
<dbReference type="InterPro" id="IPR051104">
    <property type="entry name" value="FAD_monoxygenase"/>
</dbReference>
<feature type="region of interest" description="Disordered" evidence="4">
    <location>
        <begin position="1"/>
        <end position="29"/>
    </location>
</feature>
<dbReference type="FunFam" id="3.50.50.60:FF:000153">
    <property type="entry name" value="Salicylate hydroxylase, putative"/>
    <property type="match status" value="1"/>
</dbReference>
<protein>
    <recommendedName>
        <fullName evidence="6">FAD-binding domain-containing protein</fullName>
    </recommendedName>
</protein>
<dbReference type="RefSeq" id="XP_016262142.1">
    <property type="nucleotide sequence ID" value="XM_016406538.1"/>
</dbReference>
<keyword evidence="8" id="KW-1185">Reference proteome</keyword>
<feature type="domain" description="FAD-binding" evidence="6">
    <location>
        <begin position="34"/>
        <end position="402"/>
    </location>
</feature>
<dbReference type="SUPFAM" id="SSF54373">
    <property type="entry name" value="FAD-linked reductases, C-terminal domain"/>
    <property type="match status" value="1"/>
</dbReference>
<dbReference type="PRINTS" id="PR00420">
    <property type="entry name" value="RNGMNOXGNASE"/>
</dbReference>
<proteinExistence type="predicted"/>
<evidence type="ECO:0000313" key="8">
    <source>
        <dbReference type="Proteomes" id="UP000053342"/>
    </source>
</evidence>
<dbReference type="GeneID" id="27357596"/>
<dbReference type="InterPro" id="IPR002938">
    <property type="entry name" value="FAD-bd"/>
</dbReference>
<dbReference type="PANTHER" id="PTHR46720:SF3">
    <property type="entry name" value="FAD-BINDING DOMAIN-CONTAINING PROTEIN-RELATED"/>
    <property type="match status" value="1"/>
</dbReference>
<dbReference type="SUPFAM" id="SSF51905">
    <property type="entry name" value="FAD/NAD(P)-binding domain"/>
    <property type="match status" value="1"/>
</dbReference>
<accession>A0A0D2APR3</accession>
<evidence type="ECO:0000256" key="4">
    <source>
        <dbReference type="SAM" id="MobiDB-lite"/>
    </source>
</evidence>
<dbReference type="Proteomes" id="UP000053342">
    <property type="component" value="Unassembled WGS sequence"/>
</dbReference>
<evidence type="ECO:0000256" key="5">
    <source>
        <dbReference type="SAM" id="Phobius"/>
    </source>
</evidence>
<evidence type="ECO:0000259" key="6">
    <source>
        <dbReference type="Pfam" id="PF01494"/>
    </source>
</evidence>
<dbReference type="PANTHER" id="PTHR46720">
    <property type="entry name" value="HYDROXYLASE, PUTATIVE (AFU_ORTHOLOGUE AFUA_3G01460)-RELATED"/>
    <property type="match status" value="1"/>
</dbReference>
<keyword evidence="5" id="KW-0472">Membrane</keyword>
<dbReference type="InterPro" id="IPR036188">
    <property type="entry name" value="FAD/NAD-bd_sf"/>
</dbReference>
<keyword evidence="5" id="KW-0812">Transmembrane</keyword>
<evidence type="ECO:0000313" key="7">
    <source>
        <dbReference type="EMBL" id="KIW41926.1"/>
    </source>
</evidence>
<evidence type="ECO:0000256" key="2">
    <source>
        <dbReference type="ARBA" id="ARBA00022827"/>
    </source>
</evidence>
<feature type="compositionally biased region" description="Polar residues" evidence="4">
    <location>
        <begin position="1"/>
        <end position="15"/>
    </location>
</feature>
<evidence type="ECO:0000256" key="1">
    <source>
        <dbReference type="ARBA" id="ARBA00022630"/>
    </source>
</evidence>
<name>A0A0D2APR3_9EURO</name>
<dbReference type="EMBL" id="KN847336">
    <property type="protein sequence ID" value="KIW41926.1"/>
    <property type="molecule type" value="Genomic_DNA"/>
</dbReference>
<sequence>MSNSIERLSSISRHLSTPGHPPTSTNMMKPRKNFEVAVVGGGIAGLTLAIALYHRGVPITIYEQAPQFGEIGAGVSFSPNAVQAMKVCHEGVYRAYEKIRTSNTWPSKQKVWFDYLNGLANPPEGRKGQDIAFTIKTKNGQSGVHRARYLDEMVHLVPKDIARFGKRLKAVEQNSNGRLVMEFEDETSAETDAIIGCDGIKSTVRQIIVGRDHPSARPVYTHKYAYRGLAPMDKAIEAIGEELAQNSCMHMGPDGHVLTFPVDHGRTLNIVAFRTTPEEWPDFNKLTRPAKREDALRDFAEYGTNVISLLKLTKPDLDVWAIFDLGEHPVPTMYKGRICITGDAAHATSPHHGAGAGFCIEDSAVLAELLADEIVREPQDLEAVFATFDAERKDRGQWLVQASRHIGDCYEWRAKGVGRDFDKIESEINRQNAIIGDFDVPEACEKARAELHRRLKSS</sequence>
<dbReference type="HOGENOM" id="CLU_009665_6_3_1"/>
<keyword evidence="3" id="KW-0560">Oxidoreductase</keyword>
<dbReference type="GO" id="GO:0016491">
    <property type="term" value="F:oxidoreductase activity"/>
    <property type="evidence" value="ECO:0007669"/>
    <property type="project" value="UniProtKB-KW"/>
</dbReference>
<keyword evidence="5" id="KW-1133">Transmembrane helix</keyword>
<gene>
    <name evidence="7" type="ORF">PV06_05522</name>
</gene>
<organism evidence="7 8">
    <name type="scientific">Exophiala oligosperma</name>
    <dbReference type="NCBI Taxonomy" id="215243"/>
    <lineage>
        <taxon>Eukaryota</taxon>
        <taxon>Fungi</taxon>
        <taxon>Dikarya</taxon>
        <taxon>Ascomycota</taxon>
        <taxon>Pezizomycotina</taxon>
        <taxon>Eurotiomycetes</taxon>
        <taxon>Chaetothyriomycetidae</taxon>
        <taxon>Chaetothyriales</taxon>
        <taxon>Herpotrichiellaceae</taxon>
        <taxon>Exophiala</taxon>
    </lineage>
</organism>
<dbReference type="GO" id="GO:0071949">
    <property type="term" value="F:FAD binding"/>
    <property type="evidence" value="ECO:0007669"/>
    <property type="project" value="InterPro"/>
</dbReference>
<dbReference type="Pfam" id="PF01494">
    <property type="entry name" value="FAD_binding_3"/>
    <property type="match status" value="1"/>
</dbReference>
<dbReference type="OrthoDB" id="417877at2759"/>
<keyword evidence="1" id="KW-0285">Flavoprotein</keyword>
<dbReference type="GO" id="GO:0044550">
    <property type="term" value="P:secondary metabolite biosynthetic process"/>
    <property type="evidence" value="ECO:0007669"/>
    <property type="project" value="UniProtKB-ARBA"/>
</dbReference>
<dbReference type="VEuPathDB" id="FungiDB:PV06_05522"/>
<keyword evidence="2" id="KW-0274">FAD</keyword>
<dbReference type="STRING" id="215243.A0A0D2APR3"/>
<reference evidence="7 8" key="1">
    <citation type="submission" date="2015-01" db="EMBL/GenBank/DDBJ databases">
        <title>The Genome Sequence of Exophiala oligosperma CBS72588.</title>
        <authorList>
            <consortium name="The Broad Institute Genomics Platform"/>
            <person name="Cuomo C."/>
            <person name="de Hoog S."/>
            <person name="Gorbushina A."/>
            <person name="Stielow B."/>
            <person name="Teixiera M."/>
            <person name="Abouelleil A."/>
            <person name="Chapman S.B."/>
            <person name="Priest M."/>
            <person name="Young S.K."/>
            <person name="Wortman J."/>
            <person name="Nusbaum C."/>
            <person name="Birren B."/>
        </authorList>
    </citation>
    <scope>NUCLEOTIDE SEQUENCE [LARGE SCALE GENOMIC DNA]</scope>
    <source>
        <strain evidence="7 8">CBS 72588</strain>
    </source>
</reference>
<dbReference type="AlphaFoldDB" id="A0A0D2APR3"/>
<feature type="transmembrane region" description="Helical" evidence="5">
    <location>
        <begin position="34"/>
        <end position="53"/>
    </location>
</feature>